<evidence type="ECO:0000256" key="1">
    <source>
        <dbReference type="SAM" id="MobiDB-lite"/>
    </source>
</evidence>
<name>A0A1I8BYB2_MELHA</name>
<evidence type="ECO:0000313" key="3">
    <source>
        <dbReference type="Proteomes" id="UP000095281"/>
    </source>
</evidence>
<accession>A0A1I8BYB2</accession>
<reference evidence="4" key="1">
    <citation type="submission" date="2016-11" db="UniProtKB">
        <authorList>
            <consortium name="WormBaseParasite"/>
        </authorList>
    </citation>
    <scope>IDENTIFICATION</scope>
</reference>
<dbReference type="AlphaFoldDB" id="A0A1I8BYB2"/>
<evidence type="ECO:0000313" key="4">
    <source>
        <dbReference type="WBParaSite" id="MhA1_Contig78.frz3.gene15"/>
    </source>
</evidence>
<keyword evidence="2" id="KW-0732">Signal</keyword>
<protein>
    <submittedName>
        <fullName evidence="4">DB domain-containing protein</fullName>
    </submittedName>
</protein>
<feature type="compositionally biased region" description="Polar residues" evidence="1">
    <location>
        <begin position="50"/>
        <end position="59"/>
    </location>
</feature>
<dbReference type="PANTHER" id="PTHR21679">
    <property type="entry name" value="DOMAIN OF UNKNOWN FUNCTION DB DOMAIN-CONTAINING PROTEIN-RELATED"/>
    <property type="match status" value="1"/>
</dbReference>
<dbReference type="WBParaSite" id="MhA1_Contig78.frz3.gene15">
    <property type="protein sequence ID" value="MhA1_Contig78.frz3.gene15"/>
    <property type="gene ID" value="MhA1_Contig78.frz3.gene15"/>
</dbReference>
<proteinExistence type="predicted"/>
<organism evidence="3 4">
    <name type="scientific">Meloidogyne hapla</name>
    <name type="common">Root-knot nematode worm</name>
    <dbReference type="NCBI Taxonomy" id="6305"/>
    <lineage>
        <taxon>Eukaryota</taxon>
        <taxon>Metazoa</taxon>
        <taxon>Ecdysozoa</taxon>
        <taxon>Nematoda</taxon>
        <taxon>Chromadorea</taxon>
        <taxon>Rhabditida</taxon>
        <taxon>Tylenchina</taxon>
        <taxon>Tylenchomorpha</taxon>
        <taxon>Tylenchoidea</taxon>
        <taxon>Meloidogynidae</taxon>
        <taxon>Meloidogyninae</taxon>
        <taxon>Meloidogyne</taxon>
    </lineage>
</organism>
<keyword evidence="3" id="KW-1185">Reference proteome</keyword>
<sequence>MLTNSTKHLILKPAPFPLFLPLILILFTFVNAQEPVETPVLDSNKKETTNNDQKQSIEQQVCGTKETDYTPCMPRERADSIFSHCCSRYVPQGCHSLCQYESDELTARNLVYFFD</sequence>
<evidence type="ECO:0000256" key="2">
    <source>
        <dbReference type="SAM" id="SignalP"/>
    </source>
</evidence>
<feature type="region of interest" description="Disordered" evidence="1">
    <location>
        <begin position="38"/>
        <end position="59"/>
    </location>
</feature>
<feature type="signal peptide" evidence="2">
    <location>
        <begin position="1"/>
        <end position="32"/>
    </location>
</feature>
<feature type="chain" id="PRO_5009316290" evidence="2">
    <location>
        <begin position="33"/>
        <end position="115"/>
    </location>
</feature>
<dbReference type="Proteomes" id="UP000095281">
    <property type="component" value="Unplaced"/>
</dbReference>